<evidence type="ECO:0000256" key="4">
    <source>
        <dbReference type="ARBA" id="ARBA00023277"/>
    </source>
</evidence>
<dbReference type="SUPFAM" id="SSF51338">
    <property type="entry name" value="Composite domain of metallo-dependent hydrolases"/>
    <property type="match status" value="1"/>
</dbReference>
<dbReference type="InterPro" id="IPR032466">
    <property type="entry name" value="Metal_Hydrolase"/>
</dbReference>
<evidence type="ECO:0000256" key="6">
    <source>
        <dbReference type="PIRSR" id="PIRSR038994-1"/>
    </source>
</evidence>
<keyword evidence="3 5" id="KW-0378">Hydrolase</keyword>
<reference evidence="10 11" key="1">
    <citation type="journal article" date="2014" name="Int. J. Syst. Evol. Microbiol.">
        <title>Complete genome sequence of Corynebacterium casei LMG S-19264T (=DSM 44701T), isolated from a smear-ripened cheese.</title>
        <authorList>
            <consortium name="US DOE Joint Genome Institute (JGI-PGF)"/>
            <person name="Walter F."/>
            <person name="Albersmeier A."/>
            <person name="Kalinowski J."/>
            <person name="Ruckert C."/>
        </authorList>
    </citation>
    <scope>NUCLEOTIDE SEQUENCE [LARGE SCALE GENOMIC DNA]</scope>
    <source>
        <strain evidence="10 11">CGMCC 1.7286</strain>
    </source>
</reference>
<dbReference type="Proteomes" id="UP000599578">
    <property type="component" value="Unassembled WGS sequence"/>
</dbReference>
<feature type="binding site" evidence="8">
    <location>
        <position position="194"/>
    </location>
    <ligand>
        <name>Zn(2+)</name>
        <dbReference type="ChEBI" id="CHEBI:29105"/>
    </ligand>
</feature>
<dbReference type="SUPFAM" id="SSF51556">
    <property type="entry name" value="Metallo-dependent hydrolases"/>
    <property type="match status" value="1"/>
</dbReference>
<evidence type="ECO:0000259" key="9">
    <source>
        <dbReference type="Pfam" id="PF01979"/>
    </source>
</evidence>
<evidence type="ECO:0000256" key="5">
    <source>
        <dbReference type="PIRNR" id="PIRNR038994"/>
    </source>
</evidence>
<evidence type="ECO:0000256" key="2">
    <source>
        <dbReference type="ARBA" id="ARBA00022723"/>
    </source>
</evidence>
<keyword evidence="11" id="KW-1185">Reference proteome</keyword>
<dbReference type="Gene3D" id="2.30.40.10">
    <property type="entry name" value="Urease, subunit C, domain 1"/>
    <property type="match status" value="1"/>
</dbReference>
<organism evidence="10 11">
    <name type="scientific">Marinobacterium nitratireducens</name>
    <dbReference type="NCBI Taxonomy" id="518897"/>
    <lineage>
        <taxon>Bacteria</taxon>
        <taxon>Pseudomonadati</taxon>
        <taxon>Pseudomonadota</taxon>
        <taxon>Gammaproteobacteria</taxon>
        <taxon>Oceanospirillales</taxon>
        <taxon>Oceanospirillaceae</taxon>
        <taxon>Marinobacterium</taxon>
    </lineage>
</organism>
<dbReference type="InterPro" id="IPR003764">
    <property type="entry name" value="GlcNAc_6-P_deAcase"/>
</dbReference>
<dbReference type="Gene3D" id="3.20.20.140">
    <property type="entry name" value="Metal-dependent hydrolases"/>
    <property type="match status" value="1"/>
</dbReference>
<name>A0A917Z702_9GAMM</name>
<evidence type="ECO:0000313" key="11">
    <source>
        <dbReference type="Proteomes" id="UP000599578"/>
    </source>
</evidence>
<feature type="active site" description="Proton donor/acceptor" evidence="6">
    <location>
        <position position="273"/>
    </location>
</feature>
<feature type="domain" description="Amidohydrolase-related" evidence="9">
    <location>
        <begin position="53"/>
        <end position="377"/>
    </location>
</feature>
<dbReference type="Pfam" id="PF22643">
    <property type="entry name" value="NagA_N"/>
    <property type="match status" value="1"/>
</dbReference>
<dbReference type="GO" id="GO:0006046">
    <property type="term" value="P:N-acetylglucosamine catabolic process"/>
    <property type="evidence" value="ECO:0007669"/>
    <property type="project" value="TreeGrafter"/>
</dbReference>
<gene>
    <name evidence="10" type="ORF">GCM10011348_05000</name>
</gene>
<dbReference type="AlphaFoldDB" id="A0A917Z702"/>
<feature type="binding site" evidence="7">
    <location>
        <position position="140"/>
    </location>
    <ligand>
        <name>substrate</name>
    </ligand>
</feature>
<dbReference type="PANTHER" id="PTHR11113:SF14">
    <property type="entry name" value="N-ACETYLGLUCOSAMINE-6-PHOSPHATE DEACETYLASE"/>
    <property type="match status" value="1"/>
</dbReference>
<proteinExistence type="inferred from homology"/>
<evidence type="ECO:0000256" key="1">
    <source>
        <dbReference type="ARBA" id="ARBA00010716"/>
    </source>
</evidence>
<dbReference type="NCBIfam" id="TIGR00221">
    <property type="entry name" value="nagA"/>
    <property type="match status" value="1"/>
</dbReference>
<feature type="binding site" evidence="7">
    <location>
        <begin position="218"/>
        <end position="219"/>
    </location>
    <ligand>
        <name>substrate</name>
    </ligand>
</feature>
<dbReference type="PANTHER" id="PTHR11113">
    <property type="entry name" value="N-ACETYLGLUCOSAMINE-6-PHOSPHATE DEACETYLASE"/>
    <property type="match status" value="1"/>
</dbReference>
<dbReference type="Pfam" id="PF01979">
    <property type="entry name" value="Amidohydro_1"/>
    <property type="match status" value="1"/>
</dbReference>
<evidence type="ECO:0000256" key="7">
    <source>
        <dbReference type="PIRSR" id="PIRSR038994-2"/>
    </source>
</evidence>
<evidence type="ECO:0000256" key="8">
    <source>
        <dbReference type="PIRSR" id="PIRSR038994-3"/>
    </source>
</evidence>
<keyword evidence="4 5" id="KW-0119">Carbohydrate metabolism</keyword>
<comment type="cofactor">
    <cofactor evidence="8">
        <name>a divalent metal cation</name>
        <dbReference type="ChEBI" id="CHEBI:60240"/>
    </cofactor>
    <text evidence="8">Binds 1 divalent metal cation per subunit.</text>
</comment>
<feature type="binding site" evidence="7">
    <location>
        <position position="226"/>
    </location>
    <ligand>
        <name>substrate</name>
    </ligand>
</feature>
<dbReference type="GO" id="GO:0008448">
    <property type="term" value="F:N-acetylglucosamine-6-phosphate deacetylase activity"/>
    <property type="evidence" value="ECO:0007669"/>
    <property type="project" value="InterPro"/>
</dbReference>
<dbReference type="CDD" id="cd00854">
    <property type="entry name" value="NagA"/>
    <property type="match status" value="1"/>
</dbReference>
<feature type="binding site" evidence="7">
    <location>
        <begin position="306"/>
        <end position="308"/>
    </location>
    <ligand>
        <name>substrate</name>
    </ligand>
</feature>
<dbReference type="GO" id="GO:0046872">
    <property type="term" value="F:metal ion binding"/>
    <property type="evidence" value="ECO:0007669"/>
    <property type="project" value="UniProtKB-KW"/>
</dbReference>
<dbReference type="FunFam" id="3.20.20.140:FF:000004">
    <property type="entry name" value="N-acetylglucosamine-6-phosphate deacetylase"/>
    <property type="match status" value="1"/>
</dbReference>
<keyword evidence="2 8" id="KW-0479">Metal-binding</keyword>
<dbReference type="InterPro" id="IPR011059">
    <property type="entry name" value="Metal-dep_hydrolase_composite"/>
</dbReference>
<feature type="binding site" evidence="8">
    <location>
        <position position="129"/>
    </location>
    <ligand>
        <name>Zn(2+)</name>
        <dbReference type="ChEBI" id="CHEBI:29105"/>
    </ligand>
</feature>
<feature type="binding site" evidence="7">
    <location>
        <position position="250"/>
    </location>
    <ligand>
        <name>substrate</name>
    </ligand>
</feature>
<evidence type="ECO:0000313" key="10">
    <source>
        <dbReference type="EMBL" id="GGO76838.1"/>
    </source>
</evidence>
<dbReference type="EMBL" id="BMLT01000001">
    <property type="protein sequence ID" value="GGO76838.1"/>
    <property type="molecule type" value="Genomic_DNA"/>
</dbReference>
<dbReference type="RefSeq" id="WP_308425618.1">
    <property type="nucleotide sequence ID" value="NZ_BMLT01000001.1"/>
</dbReference>
<comment type="similarity">
    <text evidence="1 5">Belongs to the metallo-dependent hydrolases superfamily. NagA family.</text>
</comment>
<feature type="binding site" evidence="8">
    <location>
        <position position="215"/>
    </location>
    <ligand>
        <name>Zn(2+)</name>
        <dbReference type="ChEBI" id="CHEBI:29105"/>
    </ligand>
</feature>
<evidence type="ECO:0000256" key="3">
    <source>
        <dbReference type="ARBA" id="ARBA00022801"/>
    </source>
</evidence>
<comment type="caution">
    <text evidence="10">The sequence shown here is derived from an EMBL/GenBank/DDBJ whole genome shotgun (WGS) entry which is preliminary data.</text>
</comment>
<protein>
    <submittedName>
        <fullName evidence="10">N-acetylglucosamine-6-phosphate deacetylase</fullName>
    </submittedName>
</protein>
<dbReference type="InterPro" id="IPR006680">
    <property type="entry name" value="Amidohydro-rel"/>
</dbReference>
<accession>A0A917Z702</accession>
<sequence length="388" mass="41139">MMRYALTRGRVFDGERMLEDHAVLIDGGSIESLLPQQAVPAALPAYDLGGGLLVPGFIDTQVNGGAGVLFNDRPDVEGIAAIGRAHRRFGTTGFMPTLISDRRAVMERAIRAAREALESVPGALGIHLEGPYLNRARSGIHPEAVLREPESDALDLLTGLGRDGVTLVTLAPEVTPPGFIRRLHEAGVLVAAGHTAATFDEIGAALEEGLRGFTHLFNAMSPLTSRAPGAVGAALDDNDSWCGLIVDGHHVHPATLRVAIRAKAPGKMMMVTDAVQTVGARGHEFELLGQRIVREGGKVSSPEGVLAGSDLDMASAVRNSIELLGLPLEESLRMASRYPAEFLGLGTRLGRVRAGYDASLVLLDEGLNVRQTWIDGRPDPAMPFPISG</sequence>
<dbReference type="PIRSF" id="PIRSF038994">
    <property type="entry name" value="NagA"/>
    <property type="match status" value="1"/>
</dbReference>